<feature type="region of interest" description="Disordered" evidence="1">
    <location>
        <begin position="124"/>
        <end position="150"/>
    </location>
</feature>
<organism evidence="2 3">
    <name type="scientific">Pleurodeles waltl</name>
    <name type="common">Iberian ribbed newt</name>
    <dbReference type="NCBI Taxonomy" id="8319"/>
    <lineage>
        <taxon>Eukaryota</taxon>
        <taxon>Metazoa</taxon>
        <taxon>Chordata</taxon>
        <taxon>Craniata</taxon>
        <taxon>Vertebrata</taxon>
        <taxon>Euteleostomi</taxon>
        <taxon>Amphibia</taxon>
        <taxon>Batrachia</taxon>
        <taxon>Caudata</taxon>
        <taxon>Salamandroidea</taxon>
        <taxon>Salamandridae</taxon>
        <taxon>Pleurodelinae</taxon>
        <taxon>Pleurodeles</taxon>
    </lineage>
</organism>
<evidence type="ECO:0000256" key="1">
    <source>
        <dbReference type="SAM" id="MobiDB-lite"/>
    </source>
</evidence>
<protein>
    <submittedName>
        <fullName evidence="2">Uncharacterized protein</fullName>
    </submittedName>
</protein>
<name>A0AAV7KWL8_PLEWA</name>
<dbReference type="Proteomes" id="UP001066276">
    <property type="component" value="Chromosome 12"/>
</dbReference>
<feature type="compositionally biased region" description="Basic and acidic residues" evidence="1">
    <location>
        <begin position="124"/>
        <end position="147"/>
    </location>
</feature>
<comment type="caution">
    <text evidence="2">The sequence shown here is derived from an EMBL/GenBank/DDBJ whole genome shotgun (WGS) entry which is preliminary data.</text>
</comment>
<accession>A0AAV7KWL8</accession>
<proteinExistence type="predicted"/>
<reference evidence="2" key="1">
    <citation type="journal article" date="2022" name="bioRxiv">
        <title>Sequencing and chromosome-scale assembly of the giantPleurodeles waltlgenome.</title>
        <authorList>
            <person name="Brown T."/>
            <person name="Elewa A."/>
            <person name="Iarovenko S."/>
            <person name="Subramanian E."/>
            <person name="Araus A.J."/>
            <person name="Petzold A."/>
            <person name="Susuki M."/>
            <person name="Suzuki K.-i.T."/>
            <person name="Hayashi T."/>
            <person name="Toyoda A."/>
            <person name="Oliveira C."/>
            <person name="Osipova E."/>
            <person name="Leigh N.D."/>
            <person name="Simon A."/>
            <person name="Yun M.H."/>
        </authorList>
    </citation>
    <scope>NUCLEOTIDE SEQUENCE</scope>
    <source>
        <strain evidence="2">20211129_DDA</strain>
        <tissue evidence="2">Liver</tissue>
    </source>
</reference>
<dbReference type="AlphaFoldDB" id="A0AAV7KWL8"/>
<gene>
    <name evidence="2" type="ORF">NDU88_003825</name>
</gene>
<feature type="region of interest" description="Disordered" evidence="1">
    <location>
        <begin position="53"/>
        <end position="104"/>
    </location>
</feature>
<evidence type="ECO:0000313" key="3">
    <source>
        <dbReference type="Proteomes" id="UP001066276"/>
    </source>
</evidence>
<sequence>MKHMRTALITAIFCRKLISRIKIQRVSWLRCSGSVQQQQQPELCVQRREARAPWTGGTPHRGSAAPGIGSVRHRGPGAPRTGDRQGLASWIGGTLPGDRESPALEDLSAEDWGSGVTCTRDREHLAPGDLHREHPGEPPRPSRDLERPPAPGMLFKALLKQNRRGRRQGANPSIQSRQIQAERGMGCRLSFRPTKYGEDPATVGLPEVGVVIVFLRYSPLRGRALPPAIGGVPRLQWKHSGADGRAFFRGRVVGVQG</sequence>
<keyword evidence="3" id="KW-1185">Reference proteome</keyword>
<evidence type="ECO:0000313" key="2">
    <source>
        <dbReference type="EMBL" id="KAJ1083670.1"/>
    </source>
</evidence>
<dbReference type="EMBL" id="JANPWB010000016">
    <property type="protein sequence ID" value="KAJ1083670.1"/>
    <property type="molecule type" value="Genomic_DNA"/>
</dbReference>